<comment type="caution">
    <text evidence="1">The sequence shown here is derived from an EMBL/GenBank/DDBJ whole genome shotgun (WGS) entry which is preliminary data.</text>
</comment>
<proteinExistence type="predicted"/>
<dbReference type="AlphaFoldDB" id="A0A3M7PYE8"/>
<dbReference type="EMBL" id="REGN01008197">
    <property type="protein sequence ID" value="RNA04206.1"/>
    <property type="molecule type" value="Genomic_DNA"/>
</dbReference>
<reference evidence="1 2" key="1">
    <citation type="journal article" date="2018" name="Sci. Rep.">
        <title>Genomic signatures of local adaptation to the degree of environmental predictability in rotifers.</title>
        <authorList>
            <person name="Franch-Gras L."/>
            <person name="Hahn C."/>
            <person name="Garcia-Roger E.M."/>
            <person name="Carmona M.J."/>
            <person name="Serra M."/>
            <person name="Gomez A."/>
        </authorList>
    </citation>
    <scope>NUCLEOTIDE SEQUENCE [LARGE SCALE GENOMIC DNA]</scope>
    <source>
        <strain evidence="1">HYR1</strain>
    </source>
</reference>
<keyword evidence="2" id="KW-1185">Reference proteome</keyword>
<organism evidence="1 2">
    <name type="scientific">Brachionus plicatilis</name>
    <name type="common">Marine rotifer</name>
    <name type="synonym">Brachionus muelleri</name>
    <dbReference type="NCBI Taxonomy" id="10195"/>
    <lineage>
        <taxon>Eukaryota</taxon>
        <taxon>Metazoa</taxon>
        <taxon>Spiralia</taxon>
        <taxon>Gnathifera</taxon>
        <taxon>Rotifera</taxon>
        <taxon>Eurotatoria</taxon>
        <taxon>Monogononta</taxon>
        <taxon>Pseudotrocha</taxon>
        <taxon>Ploima</taxon>
        <taxon>Brachionidae</taxon>
        <taxon>Brachionus</taxon>
    </lineage>
</organism>
<dbReference type="Proteomes" id="UP000276133">
    <property type="component" value="Unassembled WGS sequence"/>
</dbReference>
<protein>
    <submittedName>
        <fullName evidence="1">Uncharacterized protein</fullName>
    </submittedName>
</protein>
<accession>A0A3M7PYE8</accession>
<name>A0A3M7PYE8_BRAPC</name>
<gene>
    <name evidence="1" type="ORF">BpHYR1_033647</name>
</gene>
<evidence type="ECO:0000313" key="1">
    <source>
        <dbReference type="EMBL" id="RNA04206.1"/>
    </source>
</evidence>
<evidence type="ECO:0000313" key="2">
    <source>
        <dbReference type="Proteomes" id="UP000276133"/>
    </source>
</evidence>
<sequence length="99" mass="11891">MKRSITLGKMVLNFKSFFWMLVSEKLWRDGLILKQINRIPDGLWRILDNNRVQNISFDFLVCIEIRSKICEIIISSSLLIIDRACFRFLKKHHFEQFNT</sequence>